<gene>
    <name evidence="3" type="ORF">FV139_13740</name>
</gene>
<dbReference type="EMBL" id="VRZA01000004">
    <property type="protein sequence ID" value="TXS93007.1"/>
    <property type="molecule type" value="Genomic_DNA"/>
</dbReference>
<keyword evidence="2" id="KW-0472">Membrane</keyword>
<dbReference type="RefSeq" id="WP_148069008.1">
    <property type="nucleotide sequence ID" value="NZ_VRZA01000004.1"/>
</dbReference>
<feature type="region of interest" description="Disordered" evidence="1">
    <location>
        <begin position="1"/>
        <end position="25"/>
    </location>
</feature>
<dbReference type="Proteomes" id="UP000321039">
    <property type="component" value="Unassembled WGS sequence"/>
</dbReference>
<comment type="caution">
    <text evidence="3">The sequence shown here is derived from an EMBL/GenBank/DDBJ whole genome shotgun (WGS) entry which is preliminary data.</text>
</comment>
<evidence type="ECO:0000313" key="4">
    <source>
        <dbReference type="Proteomes" id="UP000321039"/>
    </source>
</evidence>
<keyword evidence="2" id="KW-0812">Transmembrane</keyword>
<feature type="transmembrane region" description="Helical" evidence="2">
    <location>
        <begin position="42"/>
        <end position="64"/>
    </location>
</feature>
<name>A0A5C9A087_9GAMM</name>
<organism evidence="3 4">
    <name type="scientific">Parahaliea maris</name>
    <dbReference type="NCBI Taxonomy" id="2716870"/>
    <lineage>
        <taxon>Bacteria</taxon>
        <taxon>Pseudomonadati</taxon>
        <taxon>Pseudomonadota</taxon>
        <taxon>Gammaproteobacteria</taxon>
        <taxon>Cellvibrionales</taxon>
        <taxon>Halieaceae</taxon>
        <taxon>Parahaliea</taxon>
    </lineage>
</organism>
<proteinExistence type="predicted"/>
<sequence>MKTTTDQAISPTTLEDTEKSKQSGNDSMFQEALKSTRTAYQLIPFVSLILMVFSVSVIPTGELYTQASRQIKTALGIDWSAYRQWAERALEPYQEQKRQTIQETDPVEVYGGRQSDTQPIEAAWQLLNTHFPLFRPEVTQRDALETVVIEMDQSIRTYIDTAAPEEGLGEFDVTIPLDIYRYFHSPEAQRDAVLIGPDAEKAKAAIWNSVGEKIIHQTRYEGPTLLASEVSIAANVLVEAVPITRVGGGSDESYRTVVHIKGFRADWLDPATAPDWEAVQTRYVDAASQSIPQTSIATWLATAYPEMGISPQEEGFVPFGGLEHVWREIADRPLIDADLYLNALAAEERRRGDKVTLMGVTVPAGLVPFAGPLALLYLQFNLLQLLLHVTRHAPRHREVLAEFPWPVLHGQRIWWLHPATCLVGLPIATQWVIALRMTDADPLWVNIGWVLTACSVACSLVACRRLVGLRSVVPVDE</sequence>
<feature type="transmembrane region" description="Helical" evidence="2">
    <location>
        <begin position="447"/>
        <end position="467"/>
    </location>
</feature>
<dbReference type="AlphaFoldDB" id="A0A5C9A087"/>
<keyword evidence="2" id="KW-1133">Transmembrane helix</keyword>
<feature type="transmembrane region" description="Helical" evidence="2">
    <location>
        <begin position="413"/>
        <end position="435"/>
    </location>
</feature>
<evidence type="ECO:0000256" key="2">
    <source>
        <dbReference type="SAM" id="Phobius"/>
    </source>
</evidence>
<keyword evidence="4" id="KW-1185">Reference proteome</keyword>
<feature type="transmembrane region" description="Helical" evidence="2">
    <location>
        <begin position="355"/>
        <end position="378"/>
    </location>
</feature>
<reference evidence="3 4" key="1">
    <citation type="submission" date="2019-08" db="EMBL/GenBank/DDBJ databases">
        <title>Parahaliea maris sp. nov., isolated from the surface seawater.</title>
        <authorList>
            <person name="Liu Y."/>
        </authorList>
    </citation>
    <scope>NUCLEOTIDE SEQUENCE [LARGE SCALE GENOMIC DNA]</scope>
    <source>
        <strain evidence="3 4">HSLHS9</strain>
    </source>
</reference>
<accession>A0A5C9A087</accession>
<evidence type="ECO:0000313" key="3">
    <source>
        <dbReference type="EMBL" id="TXS93007.1"/>
    </source>
</evidence>
<evidence type="ECO:0000256" key="1">
    <source>
        <dbReference type="SAM" id="MobiDB-lite"/>
    </source>
</evidence>
<protein>
    <submittedName>
        <fullName evidence="3">Uncharacterized protein</fullName>
    </submittedName>
</protein>
<feature type="compositionally biased region" description="Polar residues" evidence="1">
    <location>
        <begin position="1"/>
        <end position="14"/>
    </location>
</feature>